<accession>A0A158CA76</accession>
<dbReference type="EMBL" id="FCOI02000021">
    <property type="protein sequence ID" value="SAK79268.1"/>
    <property type="molecule type" value="Genomic_DNA"/>
</dbReference>
<dbReference type="InterPro" id="IPR050682">
    <property type="entry name" value="ModA/WtpA"/>
</dbReference>
<gene>
    <name evidence="1" type="ORF">AWB76_05311</name>
</gene>
<reference evidence="2" key="1">
    <citation type="submission" date="2016-01" db="EMBL/GenBank/DDBJ databases">
        <authorList>
            <person name="Peeters Charlotte."/>
        </authorList>
    </citation>
    <scope>NUCLEOTIDE SEQUENCE [LARGE SCALE GENOMIC DNA]</scope>
</reference>
<evidence type="ECO:0000313" key="1">
    <source>
        <dbReference type="EMBL" id="SAK79268.1"/>
    </source>
</evidence>
<sequence length="231" mass="23905">MTLTCISSMATRNLLNALAAEYRVSSASRVAIESVGGVEAAKRVLNGELFDIVILASDAMSPLADAGRIDRASLVEVVRSSLAVAVKAGASAPDVSSEAGLRDAVRCASSVGYSTGPSGAHVLRLLHRWGVADGETEMRRPRLVQAQPGTPVGSLVASGEVDIGFQQFSELKDIEGIDLLWPLPSPVGLTTVFSAAITSGCTAPEAAKAFLAYIASPESASTKRIHGMEPA</sequence>
<dbReference type="GO" id="GO:0030973">
    <property type="term" value="F:molybdate ion binding"/>
    <property type="evidence" value="ECO:0007669"/>
    <property type="project" value="TreeGrafter"/>
</dbReference>
<name>A0A158CA76_9BURK</name>
<dbReference type="RefSeq" id="WP_061163008.1">
    <property type="nucleotide sequence ID" value="NZ_FCOI02000021.1"/>
</dbReference>
<evidence type="ECO:0000313" key="2">
    <source>
        <dbReference type="Proteomes" id="UP000054624"/>
    </source>
</evidence>
<dbReference type="STRING" id="1777137.AWB76_05311"/>
<dbReference type="GO" id="GO:0015689">
    <property type="term" value="P:molybdate ion transport"/>
    <property type="evidence" value="ECO:0007669"/>
    <property type="project" value="TreeGrafter"/>
</dbReference>
<dbReference type="AlphaFoldDB" id="A0A158CA76"/>
<organism evidence="1 2">
    <name type="scientific">Caballeronia temeraria</name>
    <dbReference type="NCBI Taxonomy" id="1777137"/>
    <lineage>
        <taxon>Bacteria</taxon>
        <taxon>Pseudomonadati</taxon>
        <taxon>Pseudomonadota</taxon>
        <taxon>Betaproteobacteria</taxon>
        <taxon>Burkholderiales</taxon>
        <taxon>Burkholderiaceae</taxon>
        <taxon>Caballeronia</taxon>
    </lineage>
</organism>
<dbReference type="Gene3D" id="3.40.190.10">
    <property type="entry name" value="Periplasmic binding protein-like II"/>
    <property type="match status" value="2"/>
</dbReference>
<dbReference type="SUPFAM" id="SSF53850">
    <property type="entry name" value="Periplasmic binding protein-like II"/>
    <property type="match status" value="1"/>
</dbReference>
<dbReference type="PANTHER" id="PTHR30632">
    <property type="entry name" value="MOLYBDATE-BINDING PERIPLASMIC PROTEIN"/>
    <property type="match status" value="1"/>
</dbReference>
<keyword evidence="2" id="KW-1185">Reference proteome</keyword>
<dbReference type="PANTHER" id="PTHR30632:SF11">
    <property type="entry name" value="BLR4797 PROTEIN"/>
    <property type="match status" value="1"/>
</dbReference>
<dbReference type="Pfam" id="PF13531">
    <property type="entry name" value="SBP_bac_11"/>
    <property type="match status" value="1"/>
</dbReference>
<protein>
    <submittedName>
        <fullName evidence="1">Molybdate ABC transporter substrate-binding protein</fullName>
    </submittedName>
</protein>
<dbReference type="Proteomes" id="UP000054624">
    <property type="component" value="Unassembled WGS sequence"/>
</dbReference>
<proteinExistence type="predicted"/>